<dbReference type="PANTHER" id="PTHR12558">
    <property type="entry name" value="CELL DIVISION CYCLE 16,23,27"/>
    <property type="match status" value="1"/>
</dbReference>
<organism evidence="4 5">
    <name type="scientific">Prosthecodimorpha hirschii</name>
    <dbReference type="NCBI Taxonomy" id="665126"/>
    <lineage>
        <taxon>Bacteria</taxon>
        <taxon>Pseudomonadati</taxon>
        <taxon>Pseudomonadota</taxon>
        <taxon>Alphaproteobacteria</taxon>
        <taxon>Hyphomicrobiales</taxon>
        <taxon>Ancalomicrobiaceae</taxon>
        <taxon>Prosthecodimorpha</taxon>
    </lineage>
</organism>
<evidence type="ECO:0000256" key="1">
    <source>
        <dbReference type="PROSITE-ProRule" id="PRU00339"/>
    </source>
</evidence>
<dbReference type="RefSeq" id="WP_054360657.1">
    <property type="nucleotide sequence ID" value="NZ_LJYW01000001.1"/>
</dbReference>
<protein>
    <recommendedName>
        <fullName evidence="6">Tetratricopeptide repeat protein</fullName>
    </recommendedName>
</protein>
<name>A0A0P6VRQ3_9HYPH</name>
<evidence type="ECO:0000313" key="5">
    <source>
        <dbReference type="Proteomes" id="UP000048984"/>
    </source>
</evidence>
<dbReference type="EMBL" id="LJYW01000001">
    <property type="protein sequence ID" value="KPL54490.1"/>
    <property type="molecule type" value="Genomic_DNA"/>
</dbReference>
<feature type="region of interest" description="Disordered" evidence="2">
    <location>
        <begin position="572"/>
        <end position="592"/>
    </location>
</feature>
<feature type="chain" id="PRO_5006131735" description="Tetratricopeptide repeat protein" evidence="3">
    <location>
        <begin position="33"/>
        <end position="592"/>
    </location>
</feature>
<dbReference type="Pfam" id="PF13414">
    <property type="entry name" value="TPR_11"/>
    <property type="match status" value="1"/>
</dbReference>
<evidence type="ECO:0000256" key="3">
    <source>
        <dbReference type="SAM" id="SignalP"/>
    </source>
</evidence>
<evidence type="ECO:0000313" key="4">
    <source>
        <dbReference type="EMBL" id="KPL54490.1"/>
    </source>
</evidence>
<dbReference type="PANTHER" id="PTHR12558:SF13">
    <property type="entry name" value="CELL DIVISION CYCLE PROTEIN 27 HOMOLOG"/>
    <property type="match status" value="1"/>
</dbReference>
<accession>A0A0P6VRQ3</accession>
<proteinExistence type="predicted"/>
<dbReference type="SUPFAM" id="SSF48452">
    <property type="entry name" value="TPR-like"/>
    <property type="match status" value="3"/>
</dbReference>
<sequence>MNVARLHPRRRSGRTVLAALAAALALATVAGAGRGEAKTSQDQVPVGGHATSLAGNYLAGRLAGALRDIENAATFYREALSNDPGNPILIDRAFPLLLADGRIKDALPLAQRVVQRDKANQLARLALGIDAFKRGQYERARTHFSQMAARPLTDLTAAVLTAWTYAGQGDTDAALKAIDKLNGPEWYGIFKNFHSGLIADLAGRRAEAGKRLGAAYKSDQNTLRVTDAQARALARQGKMLEAAGILDNFEKIVPDHPLIQETREDLTAGKVPAPLVTSATAGASELLYGLGAAIGRDGGEEMAAVYLQLALFLEPKAELPLLTLASLQGQMKNYEKSVDILGRIAADSRLKPMVDIQIGRYYSLLSKFDESRRALEASLEKAPKDVDAILALGDVLRSNKKFAEAAEVYSRAVALSPQPQKSDWSIYYYRGICYERTKQWPKAEADFFKALELNPNEASVLNYLGYSWIDMGLNLDKGLDLVRQAVELKPDDGYIVDSLGWAYYRLGRYDDAVRELERAVLLRPEDPVINDHLGDAYWHVGRQLEATFQWRHSVDLKPEPEDLARIQKKLKEGLREGTAPASARNDGQPSAQ</sequence>
<reference evidence="4 5" key="1">
    <citation type="submission" date="2015-09" db="EMBL/GenBank/DDBJ databases">
        <authorList>
            <person name="Jackson K.R."/>
            <person name="Lunt B.L."/>
            <person name="Fisher J.N.B."/>
            <person name="Gardner A.V."/>
            <person name="Bailey M.E."/>
            <person name="Deus L.M."/>
            <person name="Earl A.S."/>
            <person name="Gibby P.D."/>
            <person name="Hartmann K.A."/>
            <person name="Liu J.E."/>
            <person name="Manci A.M."/>
            <person name="Nielsen D.A."/>
            <person name="Solomon M.B."/>
            <person name="Breakwell D.P."/>
            <person name="Burnett S.H."/>
            <person name="Grose J.H."/>
        </authorList>
    </citation>
    <scope>NUCLEOTIDE SEQUENCE [LARGE SCALE GENOMIC DNA]</scope>
    <source>
        <strain evidence="4 5">16</strain>
    </source>
</reference>
<dbReference type="InterPro" id="IPR011990">
    <property type="entry name" value="TPR-like_helical_dom_sf"/>
</dbReference>
<feature type="repeat" description="TPR" evidence="1">
    <location>
        <begin position="386"/>
        <end position="419"/>
    </location>
</feature>
<feature type="signal peptide" evidence="3">
    <location>
        <begin position="1"/>
        <end position="32"/>
    </location>
</feature>
<feature type="repeat" description="TPR" evidence="1">
    <location>
        <begin position="424"/>
        <end position="457"/>
    </location>
</feature>
<dbReference type="Pfam" id="PF13432">
    <property type="entry name" value="TPR_16"/>
    <property type="match status" value="2"/>
</dbReference>
<reference evidence="4 5" key="2">
    <citation type="submission" date="2015-10" db="EMBL/GenBank/DDBJ databases">
        <title>Draft Genome Sequence of Prosthecomicrobium hirschii ATCC 27832.</title>
        <authorList>
            <person name="Daniel J."/>
            <person name="Givan S.A."/>
            <person name="Brun Y.V."/>
            <person name="Brown P.J."/>
        </authorList>
    </citation>
    <scope>NUCLEOTIDE SEQUENCE [LARGE SCALE GENOMIC DNA]</scope>
    <source>
        <strain evidence="4 5">16</strain>
    </source>
</reference>
<evidence type="ECO:0000256" key="2">
    <source>
        <dbReference type="SAM" id="MobiDB-lite"/>
    </source>
</evidence>
<dbReference type="Pfam" id="PF13181">
    <property type="entry name" value="TPR_8"/>
    <property type="match status" value="1"/>
</dbReference>
<dbReference type="InterPro" id="IPR019734">
    <property type="entry name" value="TPR_rpt"/>
</dbReference>
<dbReference type="SMART" id="SM00028">
    <property type="entry name" value="TPR"/>
    <property type="match status" value="7"/>
</dbReference>
<dbReference type="PROSITE" id="PS50005">
    <property type="entry name" value="TPR"/>
    <property type="match status" value="3"/>
</dbReference>
<comment type="caution">
    <text evidence="4">The sequence shown here is derived from an EMBL/GenBank/DDBJ whole genome shotgun (WGS) entry which is preliminary data.</text>
</comment>
<dbReference type="Gene3D" id="1.25.40.10">
    <property type="entry name" value="Tetratricopeptide repeat domain"/>
    <property type="match status" value="2"/>
</dbReference>
<gene>
    <name evidence="4" type="ORF">ABB55_21585</name>
</gene>
<keyword evidence="5" id="KW-1185">Reference proteome</keyword>
<dbReference type="AlphaFoldDB" id="A0A0P6VRQ3"/>
<feature type="repeat" description="TPR" evidence="1">
    <location>
        <begin position="493"/>
        <end position="526"/>
    </location>
</feature>
<evidence type="ECO:0008006" key="6">
    <source>
        <dbReference type="Google" id="ProtNLM"/>
    </source>
</evidence>
<dbReference type="STRING" id="665126.ABB55_21585"/>
<keyword evidence="1" id="KW-0802">TPR repeat</keyword>
<dbReference type="Proteomes" id="UP000048984">
    <property type="component" value="Unassembled WGS sequence"/>
</dbReference>
<dbReference type="Pfam" id="PF00515">
    <property type="entry name" value="TPR_1"/>
    <property type="match status" value="1"/>
</dbReference>
<keyword evidence="3" id="KW-0732">Signal</keyword>